<dbReference type="EMBL" id="MN577570">
    <property type="protein sequence ID" value="QGT49853.1"/>
    <property type="molecule type" value="Genomic_DNA"/>
</dbReference>
<dbReference type="AlphaFoldDB" id="A0A650EJQ7"/>
<accession>A0A650EJQ7</accession>
<reference evidence="2" key="1">
    <citation type="journal article" date="2020" name="J. ISSAAS">
        <title>Lactobacilli and other gastrointestinal microbiota of Peromyscus leucopus, reservoir host for agents of Lyme disease and other zoonoses in North America.</title>
        <authorList>
            <person name="Milovic A."/>
            <person name="Bassam K."/>
            <person name="Shao H."/>
            <person name="Chatzistamou I."/>
            <person name="Tufts D.M."/>
            <person name="Diuk-Wasser M."/>
            <person name="Barbour A.G."/>
        </authorList>
    </citation>
    <scope>NUCLEOTIDE SEQUENCE</scope>
    <source>
        <strain evidence="2">LL20</strain>
    </source>
</reference>
<name>A0A650EJQ7_9BACT</name>
<dbReference type="InterPro" id="IPR012902">
    <property type="entry name" value="N_methyl_site"/>
</dbReference>
<dbReference type="SUPFAM" id="SSF54523">
    <property type="entry name" value="Pili subunits"/>
    <property type="match status" value="1"/>
</dbReference>
<gene>
    <name evidence="2" type="ORF">Melaina855_2400</name>
</gene>
<evidence type="ECO:0000256" key="1">
    <source>
        <dbReference type="SAM" id="Phobius"/>
    </source>
</evidence>
<sequence length="234" mass="25139">MNKGFTLSEILITLGIVGIVAVLTVPGVMRNYQNRLYTAQLEKVYAQISDAAQAIMNDEHVDNYYETTAGGTMNAECPASGNCTTGLGYFLNNYFKSVKKNCNRGDDKCIYTENDKYKTISGENINGVTSANNHYCVQTVTGASICGFHNTNNNCTSILVDVNGLAQPNVTGRDVFAMDIHKNGSISDYNSGCADNSKGAPANTCTTTISTSSIFTTASGCLNSIIDAGWKMEY</sequence>
<dbReference type="NCBIfam" id="TIGR02532">
    <property type="entry name" value="IV_pilin_GFxxxE"/>
    <property type="match status" value="1"/>
</dbReference>
<evidence type="ECO:0000313" key="2">
    <source>
        <dbReference type="EMBL" id="QGT49853.1"/>
    </source>
</evidence>
<keyword evidence="1" id="KW-1133">Transmembrane helix</keyword>
<dbReference type="Gene3D" id="3.30.700.10">
    <property type="entry name" value="Glycoprotein, Type 4 Pilin"/>
    <property type="match status" value="1"/>
</dbReference>
<dbReference type="Pfam" id="PF07963">
    <property type="entry name" value="N_methyl"/>
    <property type="match status" value="1"/>
</dbReference>
<keyword evidence="1" id="KW-0812">Transmembrane</keyword>
<proteinExistence type="predicted"/>
<feature type="transmembrane region" description="Helical" evidence="1">
    <location>
        <begin position="6"/>
        <end position="25"/>
    </location>
</feature>
<organism evidence="2">
    <name type="scientific">uncultured Candidatus Melainabacteria bacterium</name>
    <dbReference type="NCBI Taxonomy" id="2682970"/>
    <lineage>
        <taxon>Bacteria</taxon>
        <taxon>Bacillati</taxon>
        <taxon>Candidatus Melainabacteria</taxon>
        <taxon>environmental samples</taxon>
    </lineage>
</organism>
<dbReference type="InterPro" id="IPR045584">
    <property type="entry name" value="Pilin-like"/>
</dbReference>
<keyword evidence="1" id="KW-0472">Membrane</keyword>
<protein>
    <recommendedName>
        <fullName evidence="3">Pilin</fullName>
    </recommendedName>
</protein>
<evidence type="ECO:0008006" key="3">
    <source>
        <dbReference type="Google" id="ProtNLM"/>
    </source>
</evidence>